<dbReference type="InterPro" id="IPR012340">
    <property type="entry name" value="NA-bd_OB-fold"/>
</dbReference>
<evidence type="ECO:0000259" key="5">
    <source>
        <dbReference type="Pfam" id="PF17876"/>
    </source>
</evidence>
<keyword evidence="1" id="KW-0540">Nuclease</keyword>
<dbReference type="Proteomes" id="UP000029380">
    <property type="component" value="Unassembled WGS sequence"/>
</dbReference>
<dbReference type="AlphaFoldDB" id="A0A091CCP6"/>
<feature type="domain" description="RNase II/RNase R cold shock" evidence="5">
    <location>
        <begin position="2"/>
        <end position="54"/>
    </location>
</feature>
<organism evidence="6 7">
    <name type="scientific">Tetragenococcus muriaticus PMC-11-5</name>
    <dbReference type="NCBI Taxonomy" id="1302649"/>
    <lineage>
        <taxon>Bacteria</taxon>
        <taxon>Bacillati</taxon>
        <taxon>Bacillota</taxon>
        <taxon>Bacilli</taxon>
        <taxon>Lactobacillales</taxon>
        <taxon>Enterococcaceae</taxon>
        <taxon>Tetragenococcus</taxon>
    </lineage>
</organism>
<keyword evidence="2" id="KW-0378">Hydrolase</keyword>
<protein>
    <submittedName>
        <fullName evidence="6">3'-to-5' exoribonuclease RNase R</fullName>
    </submittedName>
</protein>
<accession>A0A091CCP6</accession>
<proteinExistence type="predicted"/>
<name>A0A091CCP6_9ENTE</name>
<evidence type="ECO:0000313" key="6">
    <source>
        <dbReference type="EMBL" id="KFN90698.1"/>
    </source>
</evidence>
<dbReference type="Pfam" id="PF17876">
    <property type="entry name" value="CSD2"/>
    <property type="match status" value="1"/>
</dbReference>
<comment type="caution">
    <text evidence="6">The sequence shown here is derived from an EMBL/GenBank/DDBJ whole genome shotgun (WGS) entry which is preliminary data.</text>
</comment>
<dbReference type="EMBL" id="JPVU01000190">
    <property type="protein sequence ID" value="KFN90698.1"/>
    <property type="molecule type" value="Genomic_DNA"/>
</dbReference>
<evidence type="ECO:0000256" key="4">
    <source>
        <dbReference type="SAM" id="MobiDB-lite"/>
    </source>
</evidence>
<sequence>MDGNIVVAEITHYPEKDYSDTLEGIVKNIIGHKDEPGMDILSVLAANHVPTEFSDKALEQANQVPDTIDPDDYPERKNRQEQTIVTIDGEEAKDLDDAVSVQKFKKWPFRF</sequence>
<dbReference type="GO" id="GO:0006402">
    <property type="term" value="P:mRNA catabolic process"/>
    <property type="evidence" value="ECO:0007669"/>
    <property type="project" value="TreeGrafter"/>
</dbReference>
<keyword evidence="3" id="KW-0269">Exonuclease</keyword>
<gene>
    <name evidence="6" type="ORF">TMUPMC115_1771</name>
</gene>
<dbReference type="InterPro" id="IPR040476">
    <property type="entry name" value="CSD2"/>
</dbReference>
<reference evidence="6 7" key="1">
    <citation type="submission" date="2014-08" db="EMBL/GenBank/DDBJ databases">
        <title>Genome sequence of Tetragenococcus muriaticus.</title>
        <authorList>
            <person name="Chuea-nongthon C."/>
            <person name="Rodtong S."/>
            <person name="Yongsawatdigul J."/>
            <person name="Steele J.L."/>
            <person name="Liu X.-y."/>
            <person name="Speers J."/>
            <person name="Glasner J.D."/>
            <person name="Neeno-Eckwall E.C."/>
        </authorList>
    </citation>
    <scope>NUCLEOTIDE SEQUENCE [LARGE SCALE GENOMIC DNA]</scope>
    <source>
        <strain evidence="6 7">PMC-11-5</strain>
    </source>
</reference>
<evidence type="ECO:0000313" key="7">
    <source>
        <dbReference type="Proteomes" id="UP000029380"/>
    </source>
</evidence>
<dbReference type="PATRIC" id="fig|1302649.3.peg.1773"/>
<dbReference type="PANTHER" id="PTHR23355:SF9">
    <property type="entry name" value="DIS3-LIKE EXONUCLEASE 2"/>
    <property type="match status" value="1"/>
</dbReference>
<evidence type="ECO:0000256" key="3">
    <source>
        <dbReference type="ARBA" id="ARBA00022839"/>
    </source>
</evidence>
<dbReference type="GO" id="GO:0004527">
    <property type="term" value="F:exonuclease activity"/>
    <property type="evidence" value="ECO:0007669"/>
    <property type="project" value="UniProtKB-KW"/>
</dbReference>
<evidence type="ECO:0000256" key="1">
    <source>
        <dbReference type="ARBA" id="ARBA00022722"/>
    </source>
</evidence>
<evidence type="ECO:0000256" key="2">
    <source>
        <dbReference type="ARBA" id="ARBA00022801"/>
    </source>
</evidence>
<dbReference type="GO" id="GO:0005829">
    <property type="term" value="C:cytosol"/>
    <property type="evidence" value="ECO:0007669"/>
    <property type="project" value="TreeGrafter"/>
</dbReference>
<dbReference type="InterPro" id="IPR050180">
    <property type="entry name" value="RNR_Ribonuclease"/>
</dbReference>
<feature type="region of interest" description="Disordered" evidence="4">
    <location>
        <begin position="61"/>
        <end position="81"/>
    </location>
</feature>
<dbReference type="PANTHER" id="PTHR23355">
    <property type="entry name" value="RIBONUCLEASE"/>
    <property type="match status" value="1"/>
</dbReference>
<dbReference type="SUPFAM" id="SSF50249">
    <property type="entry name" value="Nucleic acid-binding proteins"/>
    <property type="match status" value="1"/>
</dbReference>